<evidence type="ECO:0000313" key="2">
    <source>
        <dbReference type="EMBL" id="WNM56811.1"/>
    </source>
</evidence>
<keyword evidence="2" id="KW-0966">Cell projection</keyword>
<dbReference type="Pfam" id="PF04316">
    <property type="entry name" value="FlgM"/>
    <property type="match status" value="1"/>
</dbReference>
<dbReference type="SUPFAM" id="SSF101498">
    <property type="entry name" value="Anti-sigma factor FlgM"/>
    <property type="match status" value="1"/>
</dbReference>
<keyword evidence="3" id="KW-1185">Reference proteome</keyword>
<evidence type="ECO:0000313" key="3">
    <source>
        <dbReference type="Proteomes" id="UP001302719"/>
    </source>
</evidence>
<evidence type="ECO:0000259" key="1">
    <source>
        <dbReference type="Pfam" id="PF04316"/>
    </source>
</evidence>
<keyword evidence="2" id="KW-0282">Flagellum</keyword>
<feature type="domain" description="Anti-sigma-28 factor FlgM C-terminal" evidence="1">
    <location>
        <begin position="42"/>
        <end position="94"/>
    </location>
</feature>
<gene>
    <name evidence="2" type="ORF">PP769_12580</name>
</gene>
<protein>
    <submittedName>
        <fullName evidence="2">Flagellar biosynthesis anti-sigma factor FlgM</fullName>
    </submittedName>
</protein>
<sequence>MTIRGLDPSGELGKLFFHVQAKNLQTQEASPPSATQRPSSADPVDLSVLAQEIRDYSTRVAQVPELREEKIRRIKEVLEAGAQLATSSQVADALTRETILNELGSK</sequence>
<name>A0AA96G8G3_9BACT</name>
<proteinExistence type="predicted"/>
<dbReference type="AlphaFoldDB" id="A0AA96G8G3"/>
<reference evidence="2 3" key="1">
    <citation type="submission" date="2023-01" db="EMBL/GenBank/DDBJ databases">
        <title>Cultivation and genomic characterization of new, ubiquitous marine nitrite-oxidizing bacteria from the Nitrospirales.</title>
        <authorList>
            <person name="Mueller A.J."/>
            <person name="Daebeler A."/>
            <person name="Herbold C.W."/>
            <person name="Kirkegaard R.H."/>
            <person name="Daims H."/>
        </authorList>
    </citation>
    <scope>NUCLEOTIDE SEQUENCE [LARGE SCALE GENOMIC DNA]</scope>
    <source>
        <strain evidence="2 3">VA</strain>
    </source>
</reference>
<dbReference type="RefSeq" id="WP_312640601.1">
    <property type="nucleotide sequence ID" value="NZ_CP116967.1"/>
</dbReference>
<accession>A0AA96G8G3</accession>
<dbReference type="EMBL" id="CP116967">
    <property type="protein sequence ID" value="WNM56811.1"/>
    <property type="molecule type" value="Genomic_DNA"/>
</dbReference>
<keyword evidence="2" id="KW-0969">Cilium</keyword>
<dbReference type="InterPro" id="IPR035890">
    <property type="entry name" value="Anti-sigma-28_factor_FlgM_sf"/>
</dbReference>
<organism evidence="2 3">
    <name type="scientific">Candidatus Nitrospira allomarina</name>
    <dbReference type="NCBI Taxonomy" id="3020900"/>
    <lineage>
        <taxon>Bacteria</taxon>
        <taxon>Pseudomonadati</taxon>
        <taxon>Nitrospirota</taxon>
        <taxon>Nitrospiria</taxon>
        <taxon>Nitrospirales</taxon>
        <taxon>Nitrospiraceae</taxon>
        <taxon>Nitrospira</taxon>
    </lineage>
</organism>
<dbReference type="Proteomes" id="UP001302719">
    <property type="component" value="Chromosome"/>
</dbReference>
<dbReference type="InterPro" id="IPR031316">
    <property type="entry name" value="FlgM_C"/>
</dbReference>
<dbReference type="KEGG" id="nall:PP769_12580"/>